<dbReference type="AlphaFoldDB" id="A0A9W9HSH8"/>
<evidence type="ECO:0000313" key="2">
    <source>
        <dbReference type="Proteomes" id="UP001149163"/>
    </source>
</evidence>
<reference evidence="1" key="2">
    <citation type="journal article" date="2023" name="IMA Fungus">
        <title>Comparative genomic study of the Penicillium genus elucidates a diverse pangenome and 15 lateral gene transfer events.</title>
        <authorList>
            <person name="Petersen C."/>
            <person name="Sorensen T."/>
            <person name="Nielsen M.R."/>
            <person name="Sondergaard T.E."/>
            <person name="Sorensen J.L."/>
            <person name="Fitzpatrick D.A."/>
            <person name="Frisvad J.C."/>
            <person name="Nielsen K.L."/>
        </authorList>
    </citation>
    <scope>NUCLEOTIDE SEQUENCE</scope>
    <source>
        <strain evidence="1">IBT 26290</strain>
    </source>
</reference>
<keyword evidence="2" id="KW-1185">Reference proteome</keyword>
<dbReference type="EMBL" id="JAPQKN010000007">
    <property type="protein sequence ID" value="KAJ5153571.1"/>
    <property type="molecule type" value="Genomic_DNA"/>
</dbReference>
<evidence type="ECO:0000313" key="1">
    <source>
        <dbReference type="EMBL" id="KAJ5153571.1"/>
    </source>
</evidence>
<protein>
    <submittedName>
        <fullName evidence="1">Uncharacterized protein</fullName>
    </submittedName>
</protein>
<name>A0A9W9HSH8_9EURO</name>
<accession>A0A9W9HSH8</accession>
<reference evidence="1" key="1">
    <citation type="submission" date="2022-11" db="EMBL/GenBank/DDBJ databases">
        <authorList>
            <person name="Petersen C."/>
        </authorList>
    </citation>
    <scope>NUCLEOTIDE SEQUENCE</scope>
    <source>
        <strain evidence="1">IBT 26290</strain>
    </source>
</reference>
<sequence length="74" mass="8727">MLWINKEVEAEEETLRYCAKYTITYVKGQRSDYELTIDLILASENLIDSIVKCAIYRTEYRSDYCTIKTVFDAL</sequence>
<dbReference type="GeneID" id="81431349"/>
<dbReference type="SUPFAM" id="SSF56219">
    <property type="entry name" value="DNase I-like"/>
    <property type="match status" value="1"/>
</dbReference>
<proteinExistence type="predicted"/>
<dbReference type="Gene3D" id="3.60.10.10">
    <property type="entry name" value="Endonuclease/exonuclease/phosphatase"/>
    <property type="match status" value="1"/>
</dbReference>
<dbReference type="InterPro" id="IPR036691">
    <property type="entry name" value="Endo/exonu/phosph_ase_sf"/>
</dbReference>
<organism evidence="1 2">
    <name type="scientific">Penicillium canariense</name>
    <dbReference type="NCBI Taxonomy" id="189055"/>
    <lineage>
        <taxon>Eukaryota</taxon>
        <taxon>Fungi</taxon>
        <taxon>Dikarya</taxon>
        <taxon>Ascomycota</taxon>
        <taxon>Pezizomycotina</taxon>
        <taxon>Eurotiomycetes</taxon>
        <taxon>Eurotiomycetidae</taxon>
        <taxon>Eurotiales</taxon>
        <taxon>Aspergillaceae</taxon>
        <taxon>Penicillium</taxon>
    </lineage>
</organism>
<comment type="caution">
    <text evidence="1">The sequence shown here is derived from an EMBL/GenBank/DDBJ whole genome shotgun (WGS) entry which is preliminary data.</text>
</comment>
<dbReference type="OrthoDB" id="4349823at2759"/>
<dbReference type="RefSeq" id="XP_056539879.1">
    <property type="nucleotide sequence ID" value="XM_056692173.1"/>
</dbReference>
<dbReference type="Proteomes" id="UP001149163">
    <property type="component" value="Unassembled WGS sequence"/>
</dbReference>
<gene>
    <name evidence="1" type="ORF">N7482_010049</name>
</gene>